<dbReference type="KEGG" id="spar:SPRG_15150"/>
<dbReference type="VEuPathDB" id="FungiDB:SPRG_15150"/>
<evidence type="ECO:0000313" key="2">
    <source>
        <dbReference type="EMBL" id="KDO19569.1"/>
    </source>
</evidence>
<dbReference type="GeneID" id="24136911"/>
<dbReference type="AlphaFoldDB" id="A0A067BM59"/>
<dbReference type="EMBL" id="KK583344">
    <property type="protein sequence ID" value="KDO19569.1"/>
    <property type="molecule type" value="Genomic_DNA"/>
</dbReference>
<dbReference type="Proteomes" id="UP000030745">
    <property type="component" value="Unassembled WGS sequence"/>
</dbReference>
<accession>A0A067BM59</accession>
<dbReference type="Gene3D" id="2.60.200.20">
    <property type="match status" value="1"/>
</dbReference>
<dbReference type="RefSeq" id="XP_012209717.1">
    <property type="nucleotide sequence ID" value="XM_012354327.1"/>
</dbReference>
<proteinExistence type="predicted"/>
<feature type="domain" description="FHA" evidence="1">
    <location>
        <begin position="56"/>
        <end position="114"/>
    </location>
</feature>
<reference evidence="2 3" key="1">
    <citation type="journal article" date="2013" name="PLoS Genet.">
        <title>Distinctive expansion of potential virulence genes in the genome of the oomycete fish pathogen Saprolegnia parasitica.</title>
        <authorList>
            <person name="Jiang R.H."/>
            <person name="de Bruijn I."/>
            <person name="Haas B.J."/>
            <person name="Belmonte R."/>
            <person name="Lobach L."/>
            <person name="Christie J."/>
            <person name="van den Ackerveken G."/>
            <person name="Bottin A."/>
            <person name="Bulone V."/>
            <person name="Diaz-Moreno S.M."/>
            <person name="Dumas B."/>
            <person name="Fan L."/>
            <person name="Gaulin E."/>
            <person name="Govers F."/>
            <person name="Grenville-Briggs L.J."/>
            <person name="Horner N.R."/>
            <person name="Levin J.Z."/>
            <person name="Mammella M."/>
            <person name="Meijer H.J."/>
            <person name="Morris P."/>
            <person name="Nusbaum C."/>
            <person name="Oome S."/>
            <person name="Phillips A.J."/>
            <person name="van Rooyen D."/>
            <person name="Rzeszutek E."/>
            <person name="Saraiva M."/>
            <person name="Secombes C.J."/>
            <person name="Seidl M.F."/>
            <person name="Snel B."/>
            <person name="Stassen J.H."/>
            <person name="Sykes S."/>
            <person name="Tripathy S."/>
            <person name="van den Berg H."/>
            <person name="Vega-Arreguin J.C."/>
            <person name="Wawra S."/>
            <person name="Young S.K."/>
            <person name="Zeng Q."/>
            <person name="Dieguez-Uribeondo J."/>
            <person name="Russ C."/>
            <person name="Tyler B.M."/>
            <person name="van West P."/>
        </authorList>
    </citation>
    <scope>NUCLEOTIDE SEQUENCE [LARGE SCALE GENOMIC DNA]</scope>
    <source>
        <strain evidence="2 3">CBS 223.65</strain>
    </source>
</reference>
<protein>
    <recommendedName>
        <fullName evidence="1">FHA domain-containing protein</fullName>
    </recommendedName>
</protein>
<gene>
    <name evidence="2" type="ORF">SPRG_15150</name>
</gene>
<keyword evidence="3" id="KW-1185">Reference proteome</keyword>
<dbReference type="Pfam" id="PF00498">
    <property type="entry name" value="FHA"/>
    <property type="match status" value="1"/>
</dbReference>
<dbReference type="InterPro" id="IPR000253">
    <property type="entry name" value="FHA_dom"/>
</dbReference>
<dbReference type="CDD" id="cd00060">
    <property type="entry name" value="FHA"/>
    <property type="match status" value="2"/>
</dbReference>
<name>A0A067BM59_SAPPC</name>
<organism evidence="2 3">
    <name type="scientific">Saprolegnia parasitica (strain CBS 223.65)</name>
    <dbReference type="NCBI Taxonomy" id="695850"/>
    <lineage>
        <taxon>Eukaryota</taxon>
        <taxon>Sar</taxon>
        <taxon>Stramenopiles</taxon>
        <taxon>Oomycota</taxon>
        <taxon>Saprolegniomycetes</taxon>
        <taxon>Saprolegniales</taxon>
        <taxon>Saprolegniaceae</taxon>
        <taxon>Saprolegnia</taxon>
    </lineage>
</organism>
<evidence type="ECO:0000313" key="3">
    <source>
        <dbReference type="Proteomes" id="UP000030745"/>
    </source>
</evidence>
<dbReference type="SUPFAM" id="SSF49879">
    <property type="entry name" value="SMAD/FHA domain"/>
    <property type="match status" value="2"/>
</dbReference>
<dbReference type="InterPro" id="IPR008984">
    <property type="entry name" value="SMAD_FHA_dom_sf"/>
</dbReference>
<evidence type="ECO:0000259" key="1">
    <source>
        <dbReference type="Pfam" id="PF00498"/>
    </source>
</evidence>
<sequence>MAAPIDYRLMANTVLHKLMGQRRRSALAAFPALELTRGSDRWPLRTGYIGSFAGDDMLLTLHDAHVAGRHAKVTCHKDAYFVEPVAQHSTYLQIAARGTRRAGYPLQEGDVIELSELFIITVLEIQVTTATATTVVPPPRAAKVQFSHVTLDTKPPQLVSLSPPLKLQKTSRVASPKLLVLQLQRKPEAFRVAAHSLRSIEPVQVATFTDHASVLIGSLPGCDLYAPELCPIHAKIEFAEGDYVLSDVAHGTRVFLRHPAQIVIGDQLVLGETTLTVEEAPSPPVPTAGLAIAHLRNSVRRKRKVHTPLHLALPRDKTVHVGRATG</sequence>